<evidence type="ECO:0000313" key="4">
    <source>
        <dbReference type="EMBL" id="GAA2189697.1"/>
    </source>
</evidence>
<dbReference type="PANTHER" id="PTHR11092">
    <property type="entry name" value="SUGAR NUCLEOTIDE EPIMERASE RELATED"/>
    <property type="match status" value="1"/>
</dbReference>
<dbReference type="Proteomes" id="UP001501084">
    <property type="component" value="Unassembled WGS sequence"/>
</dbReference>
<organism evidence="4 5">
    <name type="scientific">Leucobacter alluvii</name>
    <dbReference type="NCBI Taxonomy" id="340321"/>
    <lineage>
        <taxon>Bacteria</taxon>
        <taxon>Bacillati</taxon>
        <taxon>Actinomycetota</taxon>
        <taxon>Actinomycetes</taxon>
        <taxon>Micrococcales</taxon>
        <taxon>Microbacteriaceae</taxon>
        <taxon>Leucobacter</taxon>
    </lineage>
</organism>
<dbReference type="EMBL" id="BAAAOP010000012">
    <property type="protein sequence ID" value="GAA2189697.1"/>
    <property type="molecule type" value="Genomic_DNA"/>
</dbReference>
<reference evidence="5" key="1">
    <citation type="journal article" date="2019" name="Int. J. Syst. Evol. Microbiol.">
        <title>The Global Catalogue of Microorganisms (GCM) 10K type strain sequencing project: providing services to taxonomists for standard genome sequencing and annotation.</title>
        <authorList>
            <consortium name="The Broad Institute Genomics Platform"/>
            <consortium name="The Broad Institute Genome Sequencing Center for Infectious Disease"/>
            <person name="Wu L."/>
            <person name="Ma J."/>
        </authorList>
    </citation>
    <scope>NUCLEOTIDE SEQUENCE [LARGE SCALE GENOMIC DNA]</scope>
    <source>
        <strain evidence="5">JCM 14919</strain>
    </source>
</reference>
<protein>
    <submittedName>
        <fullName evidence="4">TIGR01777 family oxidoreductase</fullName>
    </submittedName>
</protein>
<dbReference type="SUPFAM" id="SSF51735">
    <property type="entry name" value="NAD(P)-binding Rossmann-fold domains"/>
    <property type="match status" value="1"/>
</dbReference>
<feature type="domain" description="NAD-dependent epimerase/dehydratase" evidence="2">
    <location>
        <begin position="17"/>
        <end position="227"/>
    </location>
</feature>
<dbReference type="InterPro" id="IPR001509">
    <property type="entry name" value="Epimerase_deHydtase"/>
</dbReference>
<evidence type="ECO:0000259" key="2">
    <source>
        <dbReference type="Pfam" id="PF01370"/>
    </source>
</evidence>
<comment type="caution">
    <text evidence="4">The sequence shown here is derived from an EMBL/GenBank/DDBJ whole genome shotgun (WGS) entry which is preliminary data.</text>
</comment>
<comment type="similarity">
    <text evidence="1">Belongs to the NAD(P)-dependent epimerase/dehydratase family. SDR39U1 subfamily.</text>
</comment>
<dbReference type="Gene3D" id="3.40.50.720">
    <property type="entry name" value="NAD(P)-binding Rossmann-like Domain"/>
    <property type="match status" value="1"/>
</dbReference>
<dbReference type="InterPro" id="IPR036291">
    <property type="entry name" value="NAD(P)-bd_dom_sf"/>
</dbReference>
<dbReference type="InterPro" id="IPR013549">
    <property type="entry name" value="DUF1731"/>
</dbReference>
<feature type="domain" description="DUF1731" evidence="3">
    <location>
        <begin position="259"/>
        <end position="306"/>
    </location>
</feature>
<evidence type="ECO:0000259" key="3">
    <source>
        <dbReference type="Pfam" id="PF08338"/>
    </source>
</evidence>
<sequence length="312" mass="32992">MTTSDTSPQAAPAPPRVVISGASGLIGDELARSLGADGIAVTRLVRRAPRSTDEVEWRPGETPLDPAVLAGALAVICLNGASIGKLPWTRRYRETLRESRLAPTRTIASAIRELGLDAPTLLSASAVGLYGDRPRERLTERSAPGSTFLAELCVAWEDAAHEAGPQARVVLLRTAPLIDRGGVLKPLLLLTRLGISGPLGGGRQHWPWISLADEVRAIRHLIDSDVSGPVNLTGPAPATANDTGRALARTLRRPFVVPAPAWALRLALGSDAADALLLSDAVVTPDVLLGSGFRFTHRTVEEAVDAALTRDR</sequence>
<name>A0ABP5N3W1_9MICO</name>
<dbReference type="InterPro" id="IPR010099">
    <property type="entry name" value="SDR39U1"/>
</dbReference>
<accession>A0ABP5N3W1</accession>
<proteinExistence type="inferred from homology"/>
<dbReference type="RefSeq" id="WP_346058437.1">
    <property type="nucleotide sequence ID" value="NZ_BAAAOP010000012.1"/>
</dbReference>
<evidence type="ECO:0000256" key="1">
    <source>
        <dbReference type="ARBA" id="ARBA00009353"/>
    </source>
</evidence>
<dbReference type="Pfam" id="PF01370">
    <property type="entry name" value="Epimerase"/>
    <property type="match status" value="1"/>
</dbReference>
<dbReference type="NCBIfam" id="TIGR01777">
    <property type="entry name" value="yfcH"/>
    <property type="match status" value="1"/>
</dbReference>
<gene>
    <name evidence="4" type="ORF">GCM10009786_23880</name>
</gene>
<evidence type="ECO:0000313" key="5">
    <source>
        <dbReference type="Proteomes" id="UP001501084"/>
    </source>
</evidence>
<dbReference type="Pfam" id="PF08338">
    <property type="entry name" value="DUF1731"/>
    <property type="match status" value="1"/>
</dbReference>
<keyword evidence="5" id="KW-1185">Reference proteome</keyword>
<dbReference type="PANTHER" id="PTHR11092:SF0">
    <property type="entry name" value="EPIMERASE FAMILY PROTEIN SDR39U1"/>
    <property type="match status" value="1"/>
</dbReference>